<dbReference type="PANTHER" id="PTHR31668:SF30">
    <property type="entry name" value="ZN(II)2CYS6 TRANSCRIPTION FACTOR (EUROFUNG)"/>
    <property type="match status" value="1"/>
</dbReference>
<dbReference type="eggNOG" id="ENOG502SH7T">
    <property type="taxonomic scope" value="Eukaryota"/>
</dbReference>
<organism evidence="2 3">
    <name type="scientific">Coniosporium apollinis (strain CBS 100218)</name>
    <name type="common">Rock-inhabiting black yeast</name>
    <dbReference type="NCBI Taxonomy" id="1168221"/>
    <lineage>
        <taxon>Eukaryota</taxon>
        <taxon>Fungi</taxon>
        <taxon>Dikarya</taxon>
        <taxon>Ascomycota</taxon>
        <taxon>Pezizomycotina</taxon>
        <taxon>Dothideomycetes</taxon>
        <taxon>Dothideomycetes incertae sedis</taxon>
        <taxon>Coniosporium</taxon>
    </lineage>
</organism>
<dbReference type="AlphaFoldDB" id="R7YMQ3"/>
<name>R7YMQ3_CONA1</name>
<dbReference type="OrthoDB" id="39175at2759"/>
<sequence>MINACYDLCLRLRGPDYFDKVNFQKWAASYSMAIAFFQVGQHNRARMVEVESMQLARLLNLHQISEYDGLNLIETQLRKKAFWLMWYGYVHSQLQNLRKERLNYLDATILSTINLEDLMPFEVDDEMILEDAVIPQPTDALSLTTGFIVHSRVFWAALTSPSPRDSSVPRRDPCMCVRSAEPKLQIEYLRDRLHDLKYIIDGMPPQLRQWAAEDNWDTLNGSSLEHQRIIKAQFESMRANIHVTHLWLQSIILDQLDALMTSEPSISTLPSSLADPKAVWAEREDIARQLLHLLHSIPEIHLEPNGHHLTFKVRDVAVALLNCPPELPVEASRRASEYLREFTNKLSRLDGSEIVNTLSLQSWVDTDRRGITSG</sequence>
<dbReference type="Proteomes" id="UP000016924">
    <property type="component" value="Unassembled WGS sequence"/>
</dbReference>
<accession>R7YMQ3</accession>
<dbReference type="GeneID" id="19899617"/>
<gene>
    <name evidence="2" type="ORF">W97_02306</name>
</gene>
<dbReference type="STRING" id="1168221.R7YMQ3"/>
<dbReference type="CDD" id="cd12148">
    <property type="entry name" value="fungal_TF_MHR"/>
    <property type="match status" value="1"/>
</dbReference>
<evidence type="ECO:0008006" key="4">
    <source>
        <dbReference type="Google" id="ProtNLM"/>
    </source>
</evidence>
<evidence type="ECO:0000313" key="3">
    <source>
        <dbReference type="Proteomes" id="UP000016924"/>
    </source>
</evidence>
<dbReference type="RefSeq" id="XP_007778396.1">
    <property type="nucleotide sequence ID" value="XM_007780206.1"/>
</dbReference>
<dbReference type="EMBL" id="JH767561">
    <property type="protein sequence ID" value="EON63079.1"/>
    <property type="molecule type" value="Genomic_DNA"/>
</dbReference>
<evidence type="ECO:0000313" key="2">
    <source>
        <dbReference type="EMBL" id="EON63079.1"/>
    </source>
</evidence>
<evidence type="ECO:0000256" key="1">
    <source>
        <dbReference type="ARBA" id="ARBA00023242"/>
    </source>
</evidence>
<dbReference type="OMA" id="INFQKFA"/>
<proteinExistence type="predicted"/>
<dbReference type="HOGENOM" id="CLU_018104_0_0_1"/>
<keyword evidence="3" id="KW-1185">Reference proteome</keyword>
<keyword evidence="1" id="KW-0539">Nucleus</keyword>
<protein>
    <recommendedName>
        <fullName evidence="4">Transcription factor domain-containing protein</fullName>
    </recommendedName>
</protein>
<reference evidence="3" key="1">
    <citation type="submission" date="2012-06" db="EMBL/GenBank/DDBJ databases">
        <title>The genome sequence of Coniosporium apollinis CBS 100218.</title>
        <authorList>
            <consortium name="The Broad Institute Genome Sequencing Platform"/>
            <person name="Cuomo C."/>
            <person name="Gorbushina A."/>
            <person name="Noack S."/>
            <person name="Walker B."/>
            <person name="Young S.K."/>
            <person name="Zeng Q."/>
            <person name="Gargeya S."/>
            <person name="Fitzgerald M."/>
            <person name="Haas B."/>
            <person name="Abouelleil A."/>
            <person name="Alvarado L."/>
            <person name="Arachchi H.M."/>
            <person name="Berlin A.M."/>
            <person name="Chapman S.B."/>
            <person name="Goldberg J."/>
            <person name="Griggs A."/>
            <person name="Gujja S."/>
            <person name="Hansen M."/>
            <person name="Howarth C."/>
            <person name="Imamovic A."/>
            <person name="Larimer J."/>
            <person name="McCowan C."/>
            <person name="Montmayeur A."/>
            <person name="Murphy C."/>
            <person name="Neiman D."/>
            <person name="Pearson M."/>
            <person name="Priest M."/>
            <person name="Roberts A."/>
            <person name="Saif S."/>
            <person name="Shea T."/>
            <person name="Sisk P."/>
            <person name="Sykes S."/>
            <person name="Wortman J."/>
            <person name="Nusbaum C."/>
            <person name="Birren B."/>
        </authorList>
    </citation>
    <scope>NUCLEOTIDE SEQUENCE [LARGE SCALE GENOMIC DNA]</scope>
    <source>
        <strain evidence="3">CBS 100218</strain>
    </source>
</reference>
<dbReference type="InterPro" id="IPR050797">
    <property type="entry name" value="Carb_Metab_Trans_Reg"/>
</dbReference>
<dbReference type="PANTHER" id="PTHR31668">
    <property type="entry name" value="GLUCOSE TRANSPORT TRANSCRIPTION REGULATOR RGT1-RELATED-RELATED"/>
    <property type="match status" value="1"/>
</dbReference>